<gene>
    <name evidence="1" type="ORF">SAMN04488036_11115</name>
</gene>
<dbReference type="STRING" id="1280847.SAMN04488036_11115"/>
<evidence type="ECO:0000313" key="1">
    <source>
        <dbReference type="EMBL" id="SFL36911.1"/>
    </source>
</evidence>
<dbReference type="AlphaFoldDB" id="A0A1I4H687"/>
<sequence length="66" mass="7440">MAAVELKVSEIIRDFPDCPQREMALRALRKGHSDLAQEWLAALAQMIDEGRASNVHHSLVDSKRRA</sequence>
<dbReference type="Proteomes" id="UP000198851">
    <property type="component" value="Unassembled WGS sequence"/>
</dbReference>
<keyword evidence="2" id="KW-1185">Reference proteome</keyword>
<proteinExistence type="predicted"/>
<reference evidence="2" key="1">
    <citation type="submission" date="2016-10" db="EMBL/GenBank/DDBJ databases">
        <authorList>
            <person name="Varghese N."/>
            <person name="Submissions S."/>
        </authorList>
    </citation>
    <scope>NUCLEOTIDE SEQUENCE [LARGE SCALE GENOMIC DNA]</scope>
    <source>
        <strain evidence="2">DSM 28453</strain>
    </source>
</reference>
<dbReference type="RefSeq" id="WP_139216246.1">
    <property type="nucleotide sequence ID" value="NZ_FOSZ01000011.1"/>
</dbReference>
<protein>
    <submittedName>
        <fullName evidence="1">Uncharacterized protein</fullName>
    </submittedName>
</protein>
<accession>A0A1I4H687</accession>
<name>A0A1I4H687_9RHOB</name>
<dbReference type="EMBL" id="FOSZ01000011">
    <property type="protein sequence ID" value="SFL36911.1"/>
    <property type="molecule type" value="Genomic_DNA"/>
</dbReference>
<dbReference type="OrthoDB" id="7875683at2"/>
<evidence type="ECO:0000313" key="2">
    <source>
        <dbReference type="Proteomes" id="UP000198851"/>
    </source>
</evidence>
<organism evidence="1 2">
    <name type="scientific">Shimia haliotis</name>
    <dbReference type="NCBI Taxonomy" id="1280847"/>
    <lineage>
        <taxon>Bacteria</taxon>
        <taxon>Pseudomonadati</taxon>
        <taxon>Pseudomonadota</taxon>
        <taxon>Alphaproteobacteria</taxon>
        <taxon>Rhodobacterales</taxon>
        <taxon>Roseobacteraceae</taxon>
    </lineage>
</organism>